<dbReference type="Proteomes" id="UP000518752">
    <property type="component" value="Unassembled WGS sequence"/>
</dbReference>
<dbReference type="PANTHER" id="PTHR20963:SF18">
    <property type="entry name" value="ACID PHOSPHATASE PHO11-RELATED"/>
    <property type="match status" value="1"/>
</dbReference>
<evidence type="ECO:0000313" key="4">
    <source>
        <dbReference type="EMBL" id="KAF5389787.1"/>
    </source>
</evidence>
<dbReference type="Gene3D" id="3.40.50.1240">
    <property type="entry name" value="Phosphoglycerate mutase-like"/>
    <property type="match status" value="1"/>
</dbReference>
<keyword evidence="1" id="KW-0378">Hydrolase</keyword>
<feature type="compositionally biased region" description="Low complexity" evidence="2">
    <location>
        <begin position="539"/>
        <end position="548"/>
    </location>
</feature>
<dbReference type="InterPro" id="IPR000560">
    <property type="entry name" value="His_Pase_clade-2"/>
</dbReference>
<evidence type="ECO:0000313" key="5">
    <source>
        <dbReference type="Proteomes" id="UP000518752"/>
    </source>
</evidence>
<protein>
    <recommendedName>
        <fullName evidence="6">Phosphoglycerate mutase-like protein</fullName>
    </recommendedName>
</protein>
<dbReference type="OrthoDB" id="6509975at2759"/>
<dbReference type="GO" id="GO:0003993">
    <property type="term" value="F:acid phosphatase activity"/>
    <property type="evidence" value="ECO:0007669"/>
    <property type="project" value="TreeGrafter"/>
</dbReference>
<evidence type="ECO:0000256" key="2">
    <source>
        <dbReference type="SAM" id="MobiDB-lite"/>
    </source>
</evidence>
<dbReference type="SUPFAM" id="SSF53254">
    <property type="entry name" value="Phosphoglycerate mutase-like"/>
    <property type="match status" value="1"/>
</dbReference>
<keyword evidence="3" id="KW-1133">Transmembrane helix</keyword>
<reference evidence="4 5" key="1">
    <citation type="journal article" date="2020" name="ISME J.">
        <title>Uncovering the hidden diversity of litter-decomposition mechanisms in mushroom-forming fungi.</title>
        <authorList>
            <person name="Floudas D."/>
            <person name="Bentzer J."/>
            <person name="Ahren D."/>
            <person name="Johansson T."/>
            <person name="Persson P."/>
            <person name="Tunlid A."/>
        </authorList>
    </citation>
    <scope>NUCLEOTIDE SEQUENCE [LARGE SCALE GENOMIC DNA]</scope>
    <source>
        <strain evidence="4 5">CBS 406.79</strain>
    </source>
</reference>
<accession>A0A8H5HUE6</accession>
<keyword evidence="3" id="KW-0812">Transmembrane</keyword>
<dbReference type="PANTHER" id="PTHR20963">
    <property type="entry name" value="MULTIPLE INOSITOL POLYPHOSPHATE PHOSPHATASE-RELATED"/>
    <property type="match status" value="1"/>
</dbReference>
<dbReference type="PROSITE" id="PS00778">
    <property type="entry name" value="HIS_ACID_PHOSPHAT_2"/>
    <property type="match status" value="1"/>
</dbReference>
<evidence type="ECO:0000256" key="1">
    <source>
        <dbReference type="ARBA" id="ARBA00022801"/>
    </source>
</evidence>
<feature type="region of interest" description="Disordered" evidence="2">
    <location>
        <begin position="539"/>
        <end position="574"/>
    </location>
</feature>
<comment type="caution">
    <text evidence="4">The sequence shown here is derived from an EMBL/GenBank/DDBJ whole genome shotgun (WGS) entry which is preliminary data.</text>
</comment>
<name>A0A8H5HUE6_9AGAR</name>
<keyword evidence="5" id="KW-1185">Reference proteome</keyword>
<dbReference type="Pfam" id="PF00328">
    <property type="entry name" value="His_Phos_2"/>
    <property type="match status" value="2"/>
</dbReference>
<dbReference type="CDD" id="cd07061">
    <property type="entry name" value="HP_HAP_like"/>
    <property type="match status" value="1"/>
</dbReference>
<gene>
    <name evidence="4" type="ORF">D9757_006032</name>
</gene>
<dbReference type="EMBL" id="JAACJN010000020">
    <property type="protein sequence ID" value="KAF5389787.1"/>
    <property type="molecule type" value="Genomic_DNA"/>
</dbReference>
<dbReference type="InterPro" id="IPR029033">
    <property type="entry name" value="His_PPase_superfam"/>
</dbReference>
<feature type="transmembrane region" description="Helical" evidence="3">
    <location>
        <begin position="12"/>
        <end position="31"/>
    </location>
</feature>
<dbReference type="GO" id="GO:0009277">
    <property type="term" value="C:fungal-type cell wall"/>
    <property type="evidence" value="ECO:0007669"/>
    <property type="project" value="TreeGrafter"/>
</dbReference>
<sequence length="665" mass="70743">MSNPAKILLAQHILAEPYLLSRFIFIQALYLPARRMDKKDNTYSPQTSGVPLCHSVTIMSALAAFVVLLVTASTIRAVFDPLQHSGGASPYFDAPTLPGLGPETPEGCVVDQAAYFVRHGSRYPEPGSFTGWQNLFFKIQNATFTAHGPLAFLPSWVPPVDNIAHEPLYLSSTGAREAFDFGVELRQRYGFTPGGGSFTVWSAGQQRVVDTGTYFLRGYLSSGNYLSDISLNRGHLIMLPDSLTPAEAANLTMTNGGGGAFADSLTPSSSCPAYAIYSGNGSTTSGVFKGTYQNQIAERLNGFLGRGGNLSFNATDVGVMQDLCGFGFEVSGDERFCEIFTGECVCLDPLPLPVPFSYPLRSLPASSSPPPPSSLHFKNVSNASHTEDEWLDYEYAADLNYYYGAGPGNPLSAATGYPWIKAVTSLFEAGPGNTVQGGTLTPPALIMGFSHDNNIPPLISALGLWNNTVLPFTHRDTNPGREFRSSHLVAFRGYVALERLNCGEGGDGAQLSSRALLNDTDLGVFHQAGVFGGNVLGSTSNASVSTSSTDDDMRTESAKRTTSQSQPKPQPQPQSKLYIRIRADNAPIPLPKCSSGPGQTCPLDEFVEMVNGPLARAAGDFGEVCGLGNLTGSGVSGLSEVKFLTTMGDGTEVLVGLDPVGLVQD</sequence>
<evidence type="ECO:0000256" key="3">
    <source>
        <dbReference type="SAM" id="Phobius"/>
    </source>
</evidence>
<dbReference type="InterPro" id="IPR033379">
    <property type="entry name" value="Acid_Pase_AS"/>
</dbReference>
<organism evidence="4 5">
    <name type="scientific">Collybiopsis confluens</name>
    <dbReference type="NCBI Taxonomy" id="2823264"/>
    <lineage>
        <taxon>Eukaryota</taxon>
        <taxon>Fungi</taxon>
        <taxon>Dikarya</taxon>
        <taxon>Basidiomycota</taxon>
        <taxon>Agaricomycotina</taxon>
        <taxon>Agaricomycetes</taxon>
        <taxon>Agaricomycetidae</taxon>
        <taxon>Agaricales</taxon>
        <taxon>Marasmiineae</taxon>
        <taxon>Omphalotaceae</taxon>
        <taxon>Collybiopsis</taxon>
    </lineage>
</organism>
<feature type="transmembrane region" description="Helical" evidence="3">
    <location>
        <begin position="52"/>
        <end position="75"/>
    </location>
</feature>
<evidence type="ECO:0008006" key="6">
    <source>
        <dbReference type="Google" id="ProtNLM"/>
    </source>
</evidence>
<proteinExistence type="predicted"/>
<dbReference type="AlphaFoldDB" id="A0A8H5HUE6"/>
<keyword evidence="3" id="KW-0472">Membrane</keyword>